<proteinExistence type="inferred from homology"/>
<feature type="region of interest" description="Disordered" evidence="4">
    <location>
        <begin position="145"/>
        <end position="242"/>
    </location>
</feature>
<comment type="similarity">
    <text evidence="2">Belongs to the TLS1 family.</text>
</comment>
<evidence type="ECO:0000256" key="3">
    <source>
        <dbReference type="ARBA" id="ARBA00023242"/>
    </source>
</evidence>
<accession>A0A1S9RMI0</accession>
<feature type="region of interest" description="Disordered" evidence="4">
    <location>
        <begin position="289"/>
        <end position="332"/>
    </location>
</feature>
<dbReference type="AlphaFoldDB" id="A0A1S9RMI0"/>
<feature type="compositionally biased region" description="Basic and acidic residues" evidence="4">
    <location>
        <begin position="54"/>
        <end position="63"/>
    </location>
</feature>
<organism evidence="5 6">
    <name type="scientific">Penicillium brasilianum</name>
    <dbReference type="NCBI Taxonomy" id="104259"/>
    <lineage>
        <taxon>Eukaryota</taxon>
        <taxon>Fungi</taxon>
        <taxon>Dikarya</taxon>
        <taxon>Ascomycota</taxon>
        <taxon>Pezizomycotina</taxon>
        <taxon>Eurotiomycetes</taxon>
        <taxon>Eurotiomycetidae</taxon>
        <taxon>Eurotiales</taxon>
        <taxon>Aspergillaceae</taxon>
        <taxon>Penicillium</taxon>
    </lineage>
</organism>
<dbReference type="GO" id="GO:0000398">
    <property type="term" value="P:mRNA splicing, via spliceosome"/>
    <property type="evidence" value="ECO:0007669"/>
    <property type="project" value="TreeGrafter"/>
</dbReference>
<dbReference type="PANTHER" id="PTHR13486">
    <property type="entry name" value="TELOMERE LENGTH AND SILENCING PROTEIN 1 TLS1 FAMILY MEMBER"/>
    <property type="match status" value="1"/>
</dbReference>
<comment type="subcellular location">
    <subcellularLocation>
        <location evidence="1">Nucleus</location>
    </subcellularLocation>
</comment>
<evidence type="ECO:0000313" key="6">
    <source>
        <dbReference type="Proteomes" id="UP000190744"/>
    </source>
</evidence>
<sequence>MDTEVDATPENLFRPAKRRKFARRRQDDPEETPSATVESVAEGSDKPLQATESKPSDDADDSTHATGVVRLRRPKTIRKGGIGFSATTRPSGKDDNRQMALIAGEDQEKETIRAMDDRFQMYTGQAEDVDRHMMAYIDAEMAKRYKRSPLPEGSPADQPDSQSTSGARSTQGHQQERLPASLGKLHEIDLGQETKLQNIARTEAATRRLTGDEDSPGGPADRVDAPGKSWRNRKRRTSADVERDRLVEEILRESKLDVYDEPVEEPQADDQAADDRIAEQFRRDFLDAIQSRRRTRTTKTVSKTEAPKGPKLGGSRSARAAMRESQAQAGKK</sequence>
<dbReference type="GO" id="GO:0005681">
    <property type="term" value="C:spliceosomal complex"/>
    <property type="evidence" value="ECO:0007669"/>
    <property type="project" value="TreeGrafter"/>
</dbReference>
<evidence type="ECO:0000256" key="4">
    <source>
        <dbReference type="SAM" id="MobiDB-lite"/>
    </source>
</evidence>
<dbReference type="Pfam" id="PF07052">
    <property type="entry name" value="Hep_59"/>
    <property type="match status" value="1"/>
</dbReference>
<comment type="caution">
    <text evidence="5">The sequence shown here is derived from an EMBL/GenBank/DDBJ whole genome shotgun (WGS) entry which is preliminary data.</text>
</comment>
<protein>
    <recommendedName>
        <fullName evidence="7">Hepatocellular carcinoma-associated antigen 59-domain-containing protein</fullName>
    </recommendedName>
</protein>
<evidence type="ECO:0000256" key="1">
    <source>
        <dbReference type="ARBA" id="ARBA00004123"/>
    </source>
</evidence>
<name>A0A1S9RMI0_PENBI</name>
<dbReference type="EMBL" id="LJBN01000137">
    <property type="protein sequence ID" value="OOQ86571.1"/>
    <property type="molecule type" value="Genomic_DNA"/>
</dbReference>
<dbReference type="Proteomes" id="UP000190744">
    <property type="component" value="Unassembled WGS sequence"/>
</dbReference>
<dbReference type="PANTHER" id="PTHR13486:SF2">
    <property type="entry name" value="SPLICING FACTOR C9ORF78"/>
    <property type="match status" value="1"/>
</dbReference>
<feature type="region of interest" description="Disordered" evidence="4">
    <location>
        <begin position="1"/>
        <end position="107"/>
    </location>
</feature>
<reference evidence="6" key="1">
    <citation type="submission" date="2015-09" db="EMBL/GenBank/DDBJ databases">
        <authorList>
            <person name="Fill T.P."/>
            <person name="Baretta J.F."/>
            <person name="de Almeida L.G."/>
            <person name="Rocha M."/>
            <person name="de Souza D.H."/>
            <person name="Malavazi I."/>
            <person name="Cerdeira L.T."/>
            <person name="Hong H."/>
            <person name="Samborskyy M."/>
            <person name="de Vasconcelos A.T."/>
            <person name="Leadlay P."/>
            <person name="Rodrigues-Filho E."/>
        </authorList>
    </citation>
    <scope>NUCLEOTIDE SEQUENCE [LARGE SCALE GENOMIC DNA]</scope>
    <source>
        <strain evidence="6">LaBioMMi 136</strain>
    </source>
</reference>
<evidence type="ECO:0000313" key="5">
    <source>
        <dbReference type="EMBL" id="OOQ86571.1"/>
    </source>
</evidence>
<keyword evidence="3" id="KW-0539">Nucleus</keyword>
<evidence type="ECO:0008006" key="7">
    <source>
        <dbReference type="Google" id="ProtNLM"/>
    </source>
</evidence>
<gene>
    <name evidence="5" type="ORF">PEBR_20894</name>
</gene>
<evidence type="ECO:0000256" key="2">
    <source>
        <dbReference type="ARBA" id="ARBA00007643"/>
    </source>
</evidence>
<feature type="compositionally biased region" description="Polar residues" evidence="4">
    <location>
        <begin position="159"/>
        <end position="173"/>
    </location>
</feature>
<dbReference type="InterPro" id="IPR010756">
    <property type="entry name" value="Tls1-like"/>
</dbReference>